<name>A0A1X0IIQ2_9MYCO</name>
<evidence type="ECO:0000313" key="2">
    <source>
        <dbReference type="EMBL" id="ORB47548.1"/>
    </source>
</evidence>
<proteinExistence type="predicted"/>
<dbReference type="AlphaFoldDB" id="A0A1X0IIQ2"/>
<accession>A0A1X0IIQ2</accession>
<evidence type="ECO:0000256" key="1">
    <source>
        <dbReference type="SAM" id="Phobius"/>
    </source>
</evidence>
<gene>
    <name evidence="2" type="ORF">BST43_25915</name>
</gene>
<organism evidence="2 3">
    <name type="scientific">Mycobacteroides saopaulense</name>
    <dbReference type="NCBI Taxonomy" id="1578165"/>
    <lineage>
        <taxon>Bacteria</taxon>
        <taxon>Bacillati</taxon>
        <taxon>Actinomycetota</taxon>
        <taxon>Actinomycetes</taxon>
        <taxon>Mycobacteriales</taxon>
        <taxon>Mycobacteriaceae</taxon>
        <taxon>Mycobacteroides</taxon>
    </lineage>
</organism>
<keyword evidence="1" id="KW-0472">Membrane</keyword>
<sequence length="117" mass="13238">MSHDFWMGLLVIPVLIGGLAVAAAAVLILIYVSAKVDLSTWKLWPKDANYLSNRPVLAAVMMRAKSVHYLWIPGWHVVICRTTLFNCQDAEDVLQHRRIERAVRDALIQPETNEDTV</sequence>
<keyword evidence="1" id="KW-0812">Transmembrane</keyword>
<keyword evidence="1" id="KW-1133">Transmembrane helix</keyword>
<evidence type="ECO:0000313" key="3">
    <source>
        <dbReference type="Proteomes" id="UP000192434"/>
    </source>
</evidence>
<feature type="transmembrane region" description="Helical" evidence="1">
    <location>
        <begin position="6"/>
        <end position="32"/>
    </location>
</feature>
<comment type="caution">
    <text evidence="2">The sequence shown here is derived from an EMBL/GenBank/DDBJ whole genome shotgun (WGS) entry which is preliminary data.</text>
</comment>
<reference evidence="2 3" key="1">
    <citation type="submission" date="2016-12" db="EMBL/GenBank/DDBJ databases">
        <title>The new phylogeny of genus Mycobacterium.</title>
        <authorList>
            <person name="Tortoli E."/>
            <person name="Trovato A."/>
            <person name="Cirillo D.M."/>
        </authorList>
    </citation>
    <scope>NUCLEOTIDE SEQUENCE [LARGE SCALE GENOMIC DNA]</scope>
    <source>
        <strain evidence="2 3">CCUG 66554</strain>
    </source>
</reference>
<dbReference type="EMBL" id="MVII01000059">
    <property type="protein sequence ID" value="ORB47548.1"/>
    <property type="molecule type" value="Genomic_DNA"/>
</dbReference>
<dbReference type="Proteomes" id="UP000192434">
    <property type="component" value="Unassembled WGS sequence"/>
</dbReference>
<protein>
    <submittedName>
        <fullName evidence="2">Uncharacterized protein</fullName>
    </submittedName>
</protein>
<dbReference type="OrthoDB" id="9887105at2"/>